<dbReference type="Proteomes" id="UP000279491">
    <property type="component" value="Segment"/>
</dbReference>
<organism evidence="1">
    <name type="scientific">Cronobacter phage CS01</name>
    <dbReference type="NCBI Taxonomy" id="2496544"/>
    <lineage>
        <taxon>Viruses</taxon>
        <taxon>Duplodnaviria</taxon>
        <taxon>Heunggongvirae</taxon>
        <taxon>Uroviricota</taxon>
        <taxon>Caudoviricetes</taxon>
        <taxon>Drexlerviridae</taxon>
        <taxon>Kyungwonvirus</taxon>
        <taxon>Kyungwonvirus CS01</taxon>
    </lineage>
</organism>
<accession>A0A3B8DJH6</accession>
<evidence type="ECO:0000313" key="2">
    <source>
        <dbReference type="Proteomes" id="UP000279491"/>
    </source>
</evidence>
<evidence type="ECO:0000313" key="1">
    <source>
        <dbReference type="EMBL" id="AYJ73320.1"/>
    </source>
</evidence>
<sequence length="195" mass="21666">MKYVIPTSHGRGFIAGKKYLVKDDCINHYGRHRVLVENDKGVDVVVRVDGVSSCRLHDGVFNLVEETEKVGHGFYMCKSAQMVINGATPLGCEITTANVSADSREKELLGEIADLKDRIFSYCETIEEMKSAHKTELKAAAEKTAQVKSDYEQLLARIRSAMRMCSDENYGMVEMAIILRSLADLAIKKAEADLS</sequence>
<reference evidence="1" key="1">
    <citation type="submission" date="2018-09" db="EMBL/GenBank/DDBJ databases">
        <title>Genome Analysis and Characterisation of Bacteriophage CS01 Active against Cronobacter sakazakii.</title>
        <authorList>
            <person name="Kim G.-H."/>
            <person name="Kim J."/>
            <person name="Yoon S.-S."/>
        </authorList>
    </citation>
    <scope>NUCLEOTIDE SEQUENCE [LARGE SCALE GENOMIC DNA]</scope>
</reference>
<protein>
    <submittedName>
        <fullName evidence="1">Uncharacterized protein</fullName>
    </submittedName>
</protein>
<name>A0A3B8DJH6_9CAUD</name>
<dbReference type="EMBL" id="MH845412">
    <property type="protein sequence ID" value="AYJ73320.1"/>
    <property type="molecule type" value="Genomic_DNA"/>
</dbReference>
<keyword evidence="2" id="KW-1185">Reference proteome</keyword>
<gene>
    <name evidence="1" type="ORF">CS01_032</name>
</gene>
<proteinExistence type="predicted"/>